<evidence type="ECO:0000256" key="1">
    <source>
        <dbReference type="ARBA" id="ARBA00004651"/>
    </source>
</evidence>
<keyword evidence="3" id="KW-1003">Cell membrane</keyword>
<feature type="transmembrane region" description="Helical" evidence="8">
    <location>
        <begin position="6"/>
        <end position="25"/>
    </location>
</feature>
<feature type="transmembrane region" description="Helical" evidence="8">
    <location>
        <begin position="37"/>
        <end position="54"/>
    </location>
</feature>
<dbReference type="PANTHER" id="PTHR34184:SF4">
    <property type="entry name" value="UPF0718 PROTEIN YCGR"/>
    <property type="match status" value="1"/>
</dbReference>
<dbReference type="Pfam" id="PF03773">
    <property type="entry name" value="ArsP_1"/>
    <property type="match status" value="1"/>
</dbReference>
<evidence type="ECO:0000256" key="3">
    <source>
        <dbReference type="ARBA" id="ARBA00022475"/>
    </source>
</evidence>
<dbReference type="InterPro" id="IPR005524">
    <property type="entry name" value="DUF318"/>
</dbReference>
<keyword evidence="10" id="KW-1185">Reference proteome</keyword>
<proteinExistence type="inferred from homology"/>
<organism evidence="9 10">
    <name type="scientific">Rohdeia mirabilis</name>
    <dbReference type="NCBI Taxonomy" id="2528008"/>
    <lineage>
        <taxon>Bacteria</taxon>
        <taxon>Pseudomonadati</taxon>
        <taxon>Planctomycetota</taxon>
        <taxon>Planctomycetia</taxon>
        <taxon>Planctomycetia incertae sedis</taxon>
        <taxon>Rohdeia</taxon>
    </lineage>
</organism>
<feature type="transmembrane region" description="Helical" evidence="8">
    <location>
        <begin position="300"/>
        <end position="321"/>
    </location>
</feature>
<feature type="transmembrane region" description="Helical" evidence="8">
    <location>
        <begin position="142"/>
        <end position="163"/>
    </location>
</feature>
<dbReference type="Proteomes" id="UP000319342">
    <property type="component" value="Chromosome"/>
</dbReference>
<keyword evidence="4 8" id="KW-0812">Transmembrane</keyword>
<evidence type="ECO:0000313" key="10">
    <source>
        <dbReference type="Proteomes" id="UP000319342"/>
    </source>
</evidence>
<evidence type="ECO:0000256" key="7">
    <source>
        <dbReference type="SAM" id="MobiDB-lite"/>
    </source>
</evidence>
<comment type="subcellular location">
    <subcellularLocation>
        <location evidence="1">Cell membrane</location>
        <topology evidence="1">Multi-pass membrane protein</topology>
    </subcellularLocation>
</comment>
<dbReference type="InterPro" id="IPR052923">
    <property type="entry name" value="UPF0718"/>
</dbReference>
<feature type="transmembrane region" description="Helical" evidence="8">
    <location>
        <begin position="211"/>
        <end position="234"/>
    </location>
</feature>
<sequence length="752" mass="76346">MLINDAYFSAALVALAALVGGLLPWTRRWSSEGMHRLVALSAGIFLGTVLHMGADLFASHGSSAPVATGAHANHGALFGLGAADGAGDGAGDGVNTTDATDDADTAPEAATPESADDGPANPARVDGPTAGADRRRGTASPLVLWLAVVGGFVGLAALERLVLRRWIGGTHGHGHGDSAAGAERPNDGGDADSGTGAASHEGDGGRSRHAVLWRASFVGLGIHALFGGMSLAGLLGSDLWAGALLFMLLHKLVESFSFSTVLRLANLKLGKAVLWIALFSCITPASFLLGRTFMTVAGPWQPLAVALACGTFLYVTVVDLLPEAFHRGSWKDRLPYLVFGLALGGFLPGLTHGHGGSVWGAGSGVFVEMAPYLMAGFLAAGFVSQLLDANKLKRFIDKDDVHSVAVASIAGAPLPLCSCSVLPVAASLRNAGASRGATSAFLVATPETGIDSVATTYALLGPIMAVVRPLSAVFSAIVTGLSVAYFGAPSKAGEVVDELATKVDAGSCCHGEPEPEPEPEPITEVETSCCHAATSDAVDTDSDASGTSASAATPAPPRSNLVARALRYAYVDLVDDLAWPLVIGVAASGVLGAFLPSEWLTGPQLQGIWGYLAMLAIGLPLYVCAAASTPIAAVLIAKGLSPGAVLVFLLASPATNIGTLFVVKRLLGGRGLAVHLLILSAVTLFCGVAVDLMLNIFGLDVIPSAASQGHDHGAGTISMVAAALLLLVLMASAIRKLGSPLTVPSSVTRAAA</sequence>
<evidence type="ECO:0000256" key="4">
    <source>
        <dbReference type="ARBA" id="ARBA00022692"/>
    </source>
</evidence>
<dbReference type="InterPro" id="IPR003689">
    <property type="entry name" value="ZIP"/>
</dbReference>
<dbReference type="RefSeq" id="WP_145183865.1">
    <property type="nucleotide sequence ID" value="NZ_CP036290.1"/>
</dbReference>
<feature type="transmembrane region" description="Helical" evidence="8">
    <location>
        <begin position="714"/>
        <end position="734"/>
    </location>
</feature>
<feature type="transmembrane region" description="Helical" evidence="8">
    <location>
        <begin position="370"/>
        <end position="387"/>
    </location>
</feature>
<accession>A0A518CWU0</accession>
<comment type="similarity">
    <text evidence="2">Belongs to the UPF0718 family.</text>
</comment>
<feature type="transmembrane region" description="Helical" evidence="8">
    <location>
        <begin position="272"/>
        <end position="294"/>
    </location>
</feature>
<feature type="transmembrane region" description="Helical" evidence="8">
    <location>
        <begin position="470"/>
        <end position="488"/>
    </location>
</feature>
<feature type="region of interest" description="Disordered" evidence="7">
    <location>
        <begin position="173"/>
        <end position="204"/>
    </location>
</feature>
<gene>
    <name evidence="9" type="ORF">Pla163_07980</name>
</gene>
<dbReference type="GO" id="GO:0046873">
    <property type="term" value="F:metal ion transmembrane transporter activity"/>
    <property type="evidence" value="ECO:0007669"/>
    <property type="project" value="InterPro"/>
</dbReference>
<keyword evidence="6 8" id="KW-0472">Membrane</keyword>
<feature type="region of interest" description="Disordered" evidence="7">
    <location>
        <begin position="89"/>
        <end position="134"/>
    </location>
</feature>
<feature type="transmembrane region" description="Helical" evidence="8">
    <location>
        <begin position="608"/>
        <end position="637"/>
    </location>
</feature>
<dbReference type="NCBIfam" id="NF033936">
    <property type="entry name" value="CuZnOut_SO0444"/>
    <property type="match status" value="1"/>
</dbReference>
<keyword evidence="5 8" id="KW-1133">Transmembrane helix</keyword>
<name>A0A518CWU0_9BACT</name>
<dbReference type="EMBL" id="CP036290">
    <property type="protein sequence ID" value="QDU83697.1"/>
    <property type="molecule type" value="Genomic_DNA"/>
</dbReference>
<dbReference type="AlphaFoldDB" id="A0A518CWU0"/>
<reference evidence="9 10" key="1">
    <citation type="submission" date="2019-02" db="EMBL/GenBank/DDBJ databases">
        <title>Deep-cultivation of Planctomycetes and their phenomic and genomic characterization uncovers novel biology.</title>
        <authorList>
            <person name="Wiegand S."/>
            <person name="Jogler M."/>
            <person name="Boedeker C."/>
            <person name="Pinto D."/>
            <person name="Vollmers J."/>
            <person name="Rivas-Marin E."/>
            <person name="Kohn T."/>
            <person name="Peeters S.H."/>
            <person name="Heuer A."/>
            <person name="Rast P."/>
            <person name="Oberbeckmann S."/>
            <person name="Bunk B."/>
            <person name="Jeske O."/>
            <person name="Meyerdierks A."/>
            <person name="Storesund J.E."/>
            <person name="Kallscheuer N."/>
            <person name="Luecker S."/>
            <person name="Lage O.M."/>
            <person name="Pohl T."/>
            <person name="Merkel B.J."/>
            <person name="Hornburger P."/>
            <person name="Mueller R.-W."/>
            <person name="Bruemmer F."/>
            <person name="Labrenz M."/>
            <person name="Spormann A.M."/>
            <person name="Op den Camp H."/>
            <person name="Overmann J."/>
            <person name="Amann R."/>
            <person name="Jetten M.S.M."/>
            <person name="Mascher T."/>
            <person name="Medema M.H."/>
            <person name="Devos D.P."/>
            <person name="Kaster A.-K."/>
            <person name="Ovreas L."/>
            <person name="Rohde M."/>
            <person name="Galperin M.Y."/>
            <person name="Jogler C."/>
        </authorList>
    </citation>
    <scope>NUCLEOTIDE SEQUENCE [LARGE SCALE GENOMIC DNA]</scope>
    <source>
        <strain evidence="9 10">Pla163</strain>
    </source>
</reference>
<evidence type="ECO:0000313" key="9">
    <source>
        <dbReference type="EMBL" id="QDU83697.1"/>
    </source>
</evidence>
<evidence type="ECO:0000256" key="2">
    <source>
        <dbReference type="ARBA" id="ARBA00006386"/>
    </source>
</evidence>
<evidence type="ECO:0000256" key="6">
    <source>
        <dbReference type="ARBA" id="ARBA00023136"/>
    </source>
</evidence>
<protein>
    <submittedName>
        <fullName evidence="9">Putative permease</fullName>
    </submittedName>
</protein>
<feature type="transmembrane region" description="Helical" evidence="8">
    <location>
        <begin position="672"/>
        <end position="694"/>
    </location>
</feature>
<dbReference type="OrthoDB" id="9810876at2"/>
<feature type="transmembrane region" description="Helical" evidence="8">
    <location>
        <begin position="240"/>
        <end position="265"/>
    </location>
</feature>
<dbReference type="PANTHER" id="PTHR34184">
    <property type="entry name" value="UPF0718 PROTEIN YCGR"/>
    <property type="match status" value="1"/>
</dbReference>
<evidence type="ECO:0000256" key="5">
    <source>
        <dbReference type="ARBA" id="ARBA00022989"/>
    </source>
</evidence>
<feature type="transmembrane region" description="Helical" evidence="8">
    <location>
        <begin position="643"/>
        <end position="663"/>
    </location>
</feature>
<dbReference type="GO" id="GO:0005886">
    <property type="term" value="C:plasma membrane"/>
    <property type="evidence" value="ECO:0007669"/>
    <property type="project" value="UniProtKB-SubCell"/>
</dbReference>
<evidence type="ECO:0000256" key="8">
    <source>
        <dbReference type="SAM" id="Phobius"/>
    </source>
</evidence>
<feature type="transmembrane region" description="Helical" evidence="8">
    <location>
        <begin position="577"/>
        <end position="596"/>
    </location>
</feature>
<feature type="transmembrane region" description="Helical" evidence="8">
    <location>
        <begin position="333"/>
        <end position="350"/>
    </location>
</feature>
<dbReference type="Pfam" id="PF02535">
    <property type="entry name" value="Zip"/>
    <property type="match status" value="1"/>
</dbReference>